<evidence type="ECO:0000256" key="11">
    <source>
        <dbReference type="PROSITE-ProRule" id="PRU00192"/>
    </source>
</evidence>
<dbReference type="GO" id="GO:0005524">
    <property type="term" value="F:ATP binding"/>
    <property type="evidence" value="ECO:0007669"/>
    <property type="project" value="UniProtKB-UniRule"/>
</dbReference>
<evidence type="ECO:0000256" key="6">
    <source>
        <dbReference type="ARBA" id="ARBA00022840"/>
    </source>
</evidence>
<gene>
    <name evidence="17" type="ORF">B4U79_00796</name>
</gene>
<evidence type="ECO:0000256" key="9">
    <source>
        <dbReference type="ARBA" id="ARBA00051245"/>
    </source>
</evidence>
<dbReference type="InterPro" id="IPR000719">
    <property type="entry name" value="Prot_kinase_dom"/>
</dbReference>
<dbReference type="OrthoDB" id="28230at2759"/>
<dbReference type="Pfam" id="PF07714">
    <property type="entry name" value="PK_Tyr_Ser-Thr"/>
    <property type="match status" value="1"/>
</dbReference>
<dbReference type="SUPFAM" id="SSF56112">
    <property type="entry name" value="Protein kinase-like (PK-like)"/>
    <property type="match status" value="1"/>
</dbReference>
<dbReference type="GO" id="GO:0030036">
    <property type="term" value="P:actin cytoskeleton organization"/>
    <property type="evidence" value="ECO:0007669"/>
    <property type="project" value="UniProtKB-ARBA"/>
</dbReference>
<evidence type="ECO:0000256" key="12">
    <source>
        <dbReference type="PROSITE-ProRule" id="PRU10141"/>
    </source>
</evidence>
<dbReference type="InterPro" id="IPR020635">
    <property type="entry name" value="Tyr_kinase_cat_dom"/>
</dbReference>
<comment type="similarity">
    <text evidence="13">Belongs to the protein kinase superfamily. Tyr protein kinase family.</text>
</comment>
<reference evidence="17 18" key="1">
    <citation type="journal article" date="2018" name="Gigascience">
        <title>Genomes of trombidid mites reveal novel predicted allergens and laterally-transferred genes associated with secondary metabolism.</title>
        <authorList>
            <person name="Dong X."/>
            <person name="Chaisiri K."/>
            <person name="Xia D."/>
            <person name="Armstrong S.D."/>
            <person name="Fang Y."/>
            <person name="Donnelly M.J."/>
            <person name="Kadowaki T."/>
            <person name="McGarry J.W."/>
            <person name="Darby A.C."/>
            <person name="Makepeace B.L."/>
        </authorList>
    </citation>
    <scope>NUCLEOTIDE SEQUENCE [LARGE SCALE GENOMIC DNA]</scope>
    <source>
        <strain evidence="17">UoL-WK</strain>
    </source>
</reference>
<keyword evidence="2" id="KW-0597">Phosphoprotein</keyword>
<dbReference type="PANTHER" id="PTHR24418">
    <property type="entry name" value="TYROSINE-PROTEIN KINASE"/>
    <property type="match status" value="1"/>
</dbReference>
<dbReference type="PROSITE" id="PS50002">
    <property type="entry name" value="SH3"/>
    <property type="match status" value="1"/>
</dbReference>
<dbReference type="EC" id="2.7.10.2" evidence="13"/>
<evidence type="ECO:0000256" key="3">
    <source>
        <dbReference type="ARBA" id="ARBA00022679"/>
    </source>
</evidence>
<evidence type="ECO:0000256" key="2">
    <source>
        <dbReference type="ARBA" id="ARBA00022553"/>
    </source>
</evidence>
<dbReference type="PRINTS" id="PR00109">
    <property type="entry name" value="TYRKINASE"/>
</dbReference>
<dbReference type="Gene3D" id="2.30.30.40">
    <property type="entry name" value="SH3 Domains"/>
    <property type="match status" value="1"/>
</dbReference>
<evidence type="ECO:0000256" key="10">
    <source>
        <dbReference type="PROSITE-ProRule" id="PRU00191"/>
    </source>
</evidence>
<dbReference type="InterPro" id="IPR017441">
    <property type="entry name" value="Protein_kinase_ATP_BS"/>
</dbReference>
<feature type="domain" description="SH2" evidence="14">
    <location>
        <begin position="122"/>
        <end position="213"/>
    </location>
</feature>
<keyword evidence="3 13" id="KW-0808">Transferase</keyword>
<dbReference type="Gene3D" id="3.30.505.10">
    <property type="entry name" value="SH2 domain"/>
    <property type="match status" value="1"/>
</dbReference>
<evidence type="ECO:0000259" key="16">
    <source>
        <dbReference type="PROSITE" id="PS50011"/>
    </source>
</evidence>
<dbReference type="GO" id="GO:0048468">
    <property type="term" value="P:cell development"/>
    <property type="evidence" value="ECO:0007669"/>
    <property type="project" value="UniProtKB-ARBA"/>
</dbReference>
<proteinExistence type="inferred from homology"/>
<dbReference type="PROSITE" id="PS50011">
    <property type="entry name" value="PROTEIN_KINASE_DOM"/>
    <property type="match status" value="1"/>
</dbReference>
<feature type="non-terminal residue" evidence="17">
    <location>
        <position position="1"/>
    </location>
</feature>
<dbReference type="GO" id="GO:0007435">
    <property type="term" value="P:salivary gland morphogenesis"/>
    <property type="evidence" value="ECO:0007669"/>
    <property type="project" value="UniProtKB-ARBA"/>
</dbReference>
<feature type="domain" description="SH3" evidence="15">
    <location>
        <begin position="50"/>
        <end position="114"/>
    </location>
</feature>
<evidence type="ECO:0000256" key="13">
    <source>
        <dbReference type="RuleBase" id="RU362096"/>
    </source>
</evidence>
<evidence type="ECO:0000256" key="5">
    <source>
        <dbReference type="ARBA" id="ARBA00022777"/>
    </source>
</evidence>
<dbReference type="SMART" id="SM00219">
    <property type="entry name" value="TyrKc"/>
    <property type="match status" value="1"/>
</dbReference>
<dbReference type="InterPro" id="IPR008266">
    <property type="entry name" value="Tyr_kinase_AS"/>
</dbReference>
<dbReference type="Pfam" id="PF00017">
    <property type="entry name" value="SH2"/>
    <property type="match status" value="1"/>
</dbReference>
<dbReference type="InterPro" id="IPR000980">
    <property type="entry name" value="SH2"/>
</dbReference>
<dbReference type="FunFam" id="3.30.200.20:FF:000053">
    <property type="entry name" value="Tyrosine-protein kinase"/>
    <property type="match status" value="1"/>
</dbReference>
<accession>A0A3S3RXD1</accession>
<keyword evidence="8 13" id="KW-0829">Tyrosine-protein kinase</keyword>
<dbReference type="InterPro" id="IPR036028">
    <property type="entry name" value="SH3-like_dom_sf"/>
</dbReference>
<dbReference type="InterPro" id="IPR011009">
    <property type="entry name" value="Kinase-like_dom_sf"/>
</dbReference>
<dbReference type="STRING" id="1965070.A0A3S3RXD1"/>
<sequence>RSTSQTTKVLSSDKCNTLSSSSSSLITASNDNKNRAYTAKQKSNSMHPFPPLRTVIALHDFHPLDVNTDLSLEKGEEYLVLDKEVEGSRDWWRVQNKYGETGLIPSNYVREKWRATLSQYHWFQPQLDRESSEKLLKAENKDGCFVVRLSSSQDLFTISLMVKNSKQTGVKHYLIRVSSDGKFFIKENNFFPAIEALIHFHRHERGSLATKLKCVPNFNPNQIKTFSAKTRLQMNSLNADKSWEIRAADLSLLEELGSGQFGVVRKGKWKDIFDVAVKLMKEGTMSEQDFIEEAKVMTKLQHPNLVQLYGVCIEHRPICIVTEFMKHGSLLSYLRKNENTLKQKPPLLLDMCLQVCSGMAYLEAHNYIHRDLAARNCLVGESFIVKVADFGLTRCVTDDQYTSSSGTKFPIKWAPPEVLQFTRFSSKSDVWAYGVLMWEIFTCGKMPYGKSSNAQVVELIIKGQRLERPKICPQEVYNIMKSCWKELPECRPSFSYLNVKLKSMFLNIYPLLR</sequence>
<dbReference type="AlphaFoldDB" id="A0A3S3RXD1"/>
<comment type="caution">
    <text evidence="17">The sequence shown here is derived from an EMBL/GenBank/DDBJ whole genome shotgun (WGS) entry which is preliminary data.</text>
</comment>
<dbReference type="InterPro" id="IPR050198">
    <property type="entry name" value="Non-receptor_tyrosine_kinases"/>
</dbReference>
<name>A0A3S3RXD1_9ACAR</name>
<evidence type="ECO:0000256" key="4">
    <source>
        <dbReference type="ARBA" id="ARBA00022741"/>
    </source>
</evidence>
<evidence type="ECO:0000256" key="1">
    <source>
        <dbReference type="ARBA" id="ARBA00022443"/>
    </source>
</evidence>
<dbReference type="FunFam" id="1.10.510.10:FF:000052">
    <property type="entry name" value="Tyrosine-protein kinase"/>
    <property type="match status" value="1"/>
</dbReference>
<dbReference type="InterPro" id="IPR001452">
    <property type="entry name" value="SH3_domain"/>
</dbReference>
<dbReference type="Gene3D" id="1.10.510.10">
    <property type="entry name" value="Transferase(Phosphotransferase) domain 1"/>
    <property type="match status" value="1"/>
</dbReference>
<keyword evidence="18" id="KW-1185">Reference proteome</keyword>
<dbReference type="InterPro" id="IPR001245">
    <property type="entry name" value="Ser-Thr/Tyr_kinase_cat_dom"/>
</dbReference>
<evidence type="ECO:0000259" key="15">
    <source>
        <dbReference type="PROSITE" id="PS50002"/>
    </source>
</evidence>
<organism evidence="17 18">
    <name type="scientific">Dinothrombium tinctorium</name>
    <dbReference type="NCBI Taxonomy" id="1965070"/>
    <lineage>
        <taxon>Eukaryota</taxon>
        <taxon>Metazoa</taxon>
        <taxon>Ecdysozoa</taxon>
        <taxon>Arthropoda</taxon>
        <taxon>Chelicerata</taxon>
        <taxon>Arachnida</taxon>
        <taxon>Acari</taxon>
        <taxon>Acariformes</taxon>
        <taxon>Trombidiformes</taxon>
        <taxon>Prostigmata</taxon>
        <taxon>Anystina</taxon>
        <taxon>Parasitengona</taxon>
        <taxon>Trombidioidea</taxon>
        <taxon>Trombidiidae</taxon>
        <taxon>Dinothrombium</taxon>
    </lineage>
</organism>
<feature type="domain" description="Protein kinase" evidence="16">
    <location>
        <begin position="250"/>
        <end position="506"/>
    </location>
</feature>
<dbReference type="EMBL" id="NCKU01004305">
    <property type="protein sequence ID" value="RWS06162.1"/>
    <property type="molecule type" value="Genomic_DNA"/>
</dbReference>
<keyword evidence="6 12" id="KW-0067">ATP-binding</keyword>
<dbReference type="Proteomes" id="UP000285301">
    <property type="component" value="Unassembled WGS sequence"/>
</dbReference>
<dbReference type="PRINTS" id="PR00452">
    <property type="entry name" value="SH3DOMAIN"/>
</dbReference>
<keyword evidence="7 10" id="KW-0727">SH2 domain</keyword>
<comment type="catalytic activity">
    <reaction evidence="9 13">
        <text>L-tyrosyl-[protein] + ATP = O-phospho-L-tyrosyl-[protein] + ADP + H(+)</text>
        <dbReference type="Rhea" id="RHEA:10596"/>
        <dbReference type="Rhea" id="RHEA-COMP:10136"/>
        <dbReference type="Rhea" id="RHEA-COMP:20101"/>
        <dbReference type="ChEBI" id="CHEBI:15378"/>
        <dbReference type="ChEBI" id="CHEBI:30616"/>
        <dbReference type="ChEBI" id="CHEBI:46858"/>
        <dbReference type="ChEBI" id="CHEBI:61978"/>
        <dbReference type="ChEBI" id="CHEBI:456216"/>
        <dbReference type="EC" id="2.7.10.2"/>
    </reaction>
</comment>
<dbReference type="PROSITE" id="PS00109">
    <property type="entry name" value="PROTEIN_KINASE_TYR"/>
    <property type="match status" value="1"/>
</dbReference>
<dbReference type="GO" id="GO:0002009">
    <property type="term" value="P:morphogenesis of an epithelium"/>
    <property type="evidence" value="ECO:0007669"/>
    <property type="project" value="UniProtKB-ARBA"/>
</dbReference>
<keyword evidence="5 13" id="KW-0418">Kinase</keyword>
<dbReference type="SUPFAM" id="SSF50044">
    <property type="entry name" value="SH3-domain"/>
    <property type="match status" value="1"/>
</dbReference>
<evidence type="ECO:0000313" key="18">
    <source>
        <dbReference type="Proteomes" id="UP000285301"/>
    </source>
</evidence>
<dbReference type="SMART" id="SM00326">
    <property type="entry name" value="SH3"/>
    <property type="match status" value="1"/>
</dbReference>
<dbReference type="PROSITE" id="PS50001">
    <property type="entry name" value="SH2"/>
    <property type="match status" value="1"/>
</dbReference>
<protein>
    <recommendedName>
        <fullName evidence="13">Tyrosine-protein kinase</fullName>
        <ecNumber evidence="13">2.7.10.2</ecNumber>
    </recommendedName>
</protein>
<dbReference type="PROSITE" id="PS00107">
    <property type="entry name" value="PROTEIN_KINASE_ATP"/>
    <property type="match status" value="1"/>
</dbReference>
<keyword evidence="4 12" id="KW-0547">Nucleotide-binding</keyword>
<dbReference type="Pfam" id="PF00018">
    <property type="entry name" value="SH3_1"/>
    <property type="match status" value="1"/>
</dbReference>
<dbReference type="GO" id="GO:0004715">
    <property type="term" value="F:non-membrane spanning protein tyrosine kinase activity"/>
    <property type="evidence" value="ECO:0007669"/>
    <property type="project" value="UniProtKB-EC"/>
</dbReference>
<evidence type="ECO:0000313" key="17">
    <source>
        <dbReference type="EMBL" id="RWS06162.1"/>
    </source>
</evidence>
<dbReference type="SMART" id="SM00252">
    <property type="entry name" value="SH2"/>
    <property type="match status" value="1"/>
</dbReference>
<dbReference type="InterPro" id="IPR036860">
    <property type="entry name" value="SH2_dom_sf"/>
</dbReference>
<evidence type="ECO:0000259" key="14">
    <source>
        <dbReference type="PROSITE" id="PS50001"/>
    </source>
</evidence>
<evidence type="ECO:0000256" key="8">
    <source>
        <dbReference type="ARBA" id="ARBA00023137"/>
    </source>
</evidence>
<evidence type="ECO:0000256" key="7">
    <source>
        <dbReference type="ARBA" id="ARBA00022999"/>
    </source>
</evidence>
<feature type="binding site" evidence="12">
    <location>
        <position position="278"/>
    </location>
    <ligand>
        <name>ATP</name>
        <dbReference type="ChEBI" id="CHEBI:30616"/>
    </ligand>
</feature>
<dbReference type="SUPFAM" id="SSF55550">
    <property type="entry name" value="SH2 domain"/>
    <property type="match status" value="1"/>
</dbReference>
<keyword evidence="1 11" id="KW-0728">SH3 domain</keyword>